<gene>
    <name evidence="1" type="primary">cas8c</name>
    <name evidence="1" type="ORF">MN202_02855</name>
</gene>
<dbReference type="InterPro" id="IPR010144">
    <property type="entry name" value="CRISPR-assoc_prot_Csd1-typ"/>
</dbReference>
<accession>A0ABU8C3Q3</accession>
<keyword evidence="2" id="KW-1185">Reference proteome</keyword>
<proteinExistence type="predicted"/>
<dbReference type="RefSeq" id="WP_335734580.1">
    <property type="nucleotide sequence ID" value="NZ_JALAAR010000002.1"/>
</dbReference>
<organism evidence="1 2">
    <name type="scientific">Rheinheimera muenzenbergensis</name>
    <dbReference type="NCBI Taxonomy" id="1193628"/>
    <lineage>
        <taxon>Bacteria</taxon>
        <taxon>Pseudomonadati</taxon>
        <taxon>Pseudomonadota</taxon>
        <taxon>Gammaproteobacteria</taxon>
        <taxon>Chromatiales</taxon>
        <taxon>Chromatiaceae</taxon>
        <taxon>Rheinheimera</taxon>
    </lineage>
</organism>
<reference evidence="1 2" key="1">
    <citation type="journal article" date="2023" name="Ecotoxicol. Environ. Saf.">
        <title>Mercury remediation potential of mercury-resistant strain Rheinheimera metallidurans sp. nov. isolated from a municipal waste dumping site.</title>
        <authorList>
            <person name="Yadav V."/>
            <person name="Manjhi A."/>
            <person name="Vadakedath N."/>
        </authorList>
    </citation>
    <scope>NUCLEOTIDE SEQUENCE [LARGE SCALE GENOMIC DNA]</scope>
    <source>
        <strain evidence="1 2">E-49</strain>
    </source>
</reference>
<dbReference type="Pfam" id="PF09709">
    <property type="entry name" value="Cas_Csd1"/>
    <property type="match status" value="1"/>
</dbReference>
<name>A0ABU8C3Q3_9GAMM</name>
<evidence type="ECO:0000313" key="1">
    <source>
        <dbReference type="EMBL" id="MEH8016162.1"/>
    </source>
</evidence>
<dbReference type="NCBIfam" id="TIGR01863">
    <property type="entry name" value="cas_Csd1"/>
    <property type="match status" value="1"/>
</dbReference>
<sequence length="698" mass="78870">MSWMAKLYDTYEQAMKLDIPDEVKPMPVSHTRQNANINIVIDIDGNFKRASVLTKTPVVLPATEQSASRTGKLPPPHPLGDKLHYIAKDYPDFGGEKPHFFESYRALLASWCDSAFTHPKAVAVLKYVDKGSVIKDLIEHKILFTRSGVLITPSSSEEIKEVTGTIPEVFKSIVKDGTTKKFDQGSALVCWTVEQDNEPLSDTWVDLELQRRWVAFDSSLDSAEGLCFVKGIIEPLASNHPSKILRSENGAKLISANDTDGFTFRGRFTDSKGSIKKSGYQALGVSFETTQKAHNALRWLLGRQGVENGKQAVIAWAVSGKSVPAPLVPTLDLDDFDEIINDSKDVLSTATDLTSDLGESFAKALNRYMAGYFDGRIAHLKEHESIIVMALDSATPGRMAITYYRDFMAKEYVTTIEKWHRHFAWSLQISKETQESGKKVHKETYWVISAPSPSKILKAAYGSIVDSNKELRKNLYERLLPCIADGRPIPRDIVDLAIQRASNRNIKRLKDQYSTPVSELNAWMNDLAVACSLYRGFHHPERQPDSNKRRNYIMSLDMQCASRDYLYGRLLAVAERIEEMAMIAASEPSRSTHASRLMQRFADRPASTWVNIREALVPYQQRLRAKLPPLEAAYNRLLDDISDAFDRDDFSLIKKLSGEYLLGYHCQRKWLREHKLEKGQWVSKSVEEPELTILEGEE</sequence>
<comment type="caution">
    <text evidence="1">The sequence shown here is derived from an EMBL/GenBank/DDBJ whole genome shotgun (WGS) entry which is preliminary data.</text>
</comment>
<dbReference type="Proteomes" id="UP001375382">
    <property type="component" value="Unassembled WGS sequence"/>
</dbReference>
<dbReference type="EMBL" id="JALAAR010000002">
    <property type="protein sequence ID" value="MEH8016162.1"/>
    <property type="molecule type" value="Genomic_DNA"/>
</dbReference>
<evidence type="ECO:0000313" key="2">
    <source>
        <dbReference type="Proteomes" id="UP001375382"/>
    </source>
</evidence>
<protein>
    <submittedName>
        <fullName evidence="1">Type I-C CRISPR-associated protein Cas8c/Csd1</fullName>
    </submittedName>
</protein>